<dbReference type="GO" id="GO:0006508">
    <property type="term" value="P:proteolysis"/>
    <property type="evidence" value="ECO:0007669"/>
    <property type="project" value="InterPro"/>
</dbReference>
<dbReference type="EC" id="3.4.22.-" evidence="4"/>
<dbReference type="InterPro" id="IPR029030">
    <property type="entry name" value="Caspase-like_dom_sf"/>
</dbReference>
<dbReference type="Pfam" id="PF00656">
    <property type="entry name" value="Peptidase_C14"/>
    <property type="match status" value="1"/>
</dbReference>
<dbReference type="InterPro" id="IPR011600">
    <property type="entry name" value="Pept_C14_caspase"/>
</dbReference>
<proteinExistence type="inferred from homology"/>
<dbReference type="PANTHER" id="PTHR48104">
    <property type="entry name" value="METACASPASE-4"/>
    <property type="match status" value="1"/>
</dbReference>
<dbReference type="VEuPathDB" id="PlasmoDB:PVW1_110022500"/>
<dbReference type="SUPFAM" id="SSF52129">
    <property type="entry name" value="Caspase-like"/>
    <property type="match status" value="1"/>
</dbReference>
<dbReference type="Gene3D" id="2.60.40.150">
    <property type="entry name" value="C2 domain"/>
    <property type="match status" value="1"/>
</dbReference>
<dbReference type="PANTHER" id="PTHR48104:SF30">
    <property type="entry name" value="METACASPASE-1"/>
    <property type="match status" value="1"/>
</dbReference>
<dbReference type="VEuPathDB" id="PlasmoDB:PVPAM_110021000"/>
<comment type="similarity">
    <text evidence="1">Belongs to the peptidase C14B family.</text>
</comment>
<dbReference type="VEuPathDB" id="PlasmoDB:PVX_114725"/>
<dbReference type="AlphaFoldDB" id="A0A1G4GZN2"/>
<feature type="region of interest" description="Disordered" evidence="2">
    <location>
        <begin position="175"/>
        <end position="249"/>
    </location>
</feature>
<accession>A0A1G4GZN2</accession>
<feature type="domain" description="Peptidase C14 caspase" evidence="3">
    <location>
        <begin position="373"/>
        <end position="587"/>
    </location>
</feature>
<dbReference type="EMBL" id="LT615249">
    <property type="protein sequence ID" value="SCO68072.1"/>
    <property type="molecule type" value="Genomic_DNA"/>
</dbReference>
<dbReference type="SUPFAM" id="SSF49562">
    <property type="entry name" value="C2 domain (Calcium/lipid-binding domain, CaLB)"/>
    <property type="match status" value="1"/>
</dbReference>
<dbReference type="InterPro" id="IPR035892">
    <property type="entry name" value="C2_domain_sf"/>
</dbReference>
<name>A0A1G4GZN2_PLAVI</name>
<feature type="compositionally biased region" description="Basic and acidic residues" evidence="2">
    <location>
        <begin position="230"/>
        <end position="240"/>
    </location>
</feature>
<dbReference type="GO" id="GO:0004197">
    <property type="term" value="F:cysteine-type endopeptidase activity"/>
    <property type="evidence" value="ECO:0007669"/>
    <property type="project" value="InterPro"/>
</dbReference>
<evidence type="ECO:0000313" key="5">
    <source>
        <dbReference type="Proteomes" id="UP000196402"/>
    </source>
</evidence>
<dbReference type="Proteomes" id="UP000196402">
    <property type="component" value="Chromosome 11"/>
</dbReference>
<dbReference type="VEuPathDB" id="PlasmoDB:PVP01_1117000"/>
<feature type="compositionally biased region" description="Low complexity" evidence="2">
    <location>
        <begin position="185"/>
        <end position="218"/>
    </location>
</feature>
<reference evidence="4 5" key="1">
    <citation type="submission" date="2016-07" db="EMBL/GenBank/DDBJ databases">
        <authorList>
            <consortium name="Pathogen Informatics"/>
        </authorList>
    </citation>
    <scope>NUCLEOTIDE SEQUENCE [LARGE SCALE GENOMIC DNA]</scope>
</reference>
<dbReference type="GO" id="GO:0005737">
    <property type="term" value="C:cytoplasm"/>
    <property type="evidence" value="ECO:0007669"/>
    <property type="project" value="TreeGrafter"/>
</dbReference>
<evidence type="ECO:0000259" key="3">
    <source>
        <dbReference type="Pfam" id="PF00656"/>
    </source>
</evidence>
<evidence type="ECO:0000313" key="4">
    <source>
        <dbReference type="EMBL" id="SCO68072.1"/>
    </source>
</evidence>
<dbReference type="Gene3D" id="3.40.50.12660">
    <property type="match status" value="1"/>
</dbReference>
<protein>
    <submittedName>
        <fullName evidence="4">Metacaspase 1, putative</fullName>
        <ecNumber evidence="4">3.4.22.-</ecNumber>
    </submittedName>
</protein>
<evidence type="ECO:0000256" key="1">
    <source>
        <dbReference type="ARBA" id="ARBA00009005"/>
    </source>
</evidence>
<dbReference type="eggNOG" id="KOG1546">
    <property type="taxonomic scope" value="Eukaryota"/>
</dbReference>
<evidence type="ECO:0000256" key="2">
    <source>
        <dbReference type="SAM" id="MobiDB-lite"/>
    </source>
</evidence>
<organism evidence="4 5">
    <name type="scientific">Plasmodium vivax</name>
    <name type="common">malaria parasite P. vivax</name>
    <dbReference type="NCBI Taxonomy" id="5855"/>
    <lineage>
        <taxon>Eukaryota</taxon>
        <taxon>Sar</taxon>
        <taxon>Alveolata</taxon>
        <taxon>Apicomplexa</taxon>
        <taxon>Aconoidasida</taxon>
        <taxon>Haemosporida</taxon>
        <taxon>Plasmodiidae</taxon>
        <taxon>Plasmodium</taxon>
        <taxon>Plasmodium (Plasmodium)</taxon>
    </lineage>
</organism>
<keyword evidence="4" id="KW-0378">Hydrolase</keyword>
<gene>
    <name evidence="4" type="ORF">PVT01_110021400</name>
</gene>
<dbReference type="InterPro" id="IPR050452">
    <property type="entry name" value="Metacaspase"/>
</dbReference>
<sequence length="681" mass="77609">MEKIYLKVFELTGLKEDETGKYYVKVYWKNKKYKTAMQEDGYYFFNENFLIPVEHVADEKNEILSIEVWLSSLFNTKVAYTFFTLDFIRKEKTVKQKVKLIDILRSCTLELSLNIVRDQMDVTFFNVKEIYQHKTDQEIRDAISMHRTEQEVLRAFRSEYARRVNSLPLVVPPQGNHWAGQGAPTNQWTQQSASSNQWAQQSASSNQWAQQSASSNQWEGHFAHSPNGHVQRDAPRKDNMHPPPGAESHMYASTAYVPMTPATGMTNSHYHYTPVDHQKELPCAGGKIPLSAPSQLNSGTVLASHSAHHAGMHINTRVSNPSEKYNLCKPHPVDNFYGGDNQTNQVPYQSGIYNIGAASPYSDRILHRSHGNKKKALLIGINYYGSREELSGCTNDTLRMMNLLISKYNFHDSPTSMVRLIDNESNPNYRPTRKNILSALNWLTKDNQPGDVFFFLYSGHGSQQKDYTYLEDDGYNETILPCDHKTEGQIIDDELHRFLVQPLNDGVKLIAVMDCCNAGSCIDLAYKYKLKSKKWKEVKNPFHVVCDVSQFSGCKDMEFSREIDTGRHAPGGALVTAMIHVLGASEAAQGLPLGVPLNPNALTYDHLLQNVSSYIKSYHDQKIVFMASQKFDLDRVFDFDHILRNKNGNLGQNVNKLVQKNKKTKKSKESKKNKHDFFSFF</sequence>